<dbReference type="AlphaFoldDB" id="A0AA42DK57"/>
<keyword evidence="2" id="KW-0812">Transmembrane</keyword>
<gene>
    <name evidence="3" type="ORF">PBV87_03405</name>
</gene>
<proteinExistence type="predicted"/>
<comment type="caution">
    <text evidence="3">The sequence shown here is derived from an EMBL/GenBank/DDBJ whole genome shotgun (WGS) entry which is preliminary data.</text>
</comment>
<keyword evidence="1" id="KW-0175">Coiled coil</keyword>
<dbReference type="PROSITE" id="PS51257">
    <property type="entry name" value="PROKAR_LIPOPROTEIN"/>
    <property type="match status" value="1"/>
</dbReference>
<keyword evidence="2" id="KW-1133">Transmembrane helix</keyword>
<evidence type="ECO:0000256" key="2">
    <source>
        <dbReference type="SAM" id="Phobius"/>
    </source>
</evidence>
<protein>
    <submittedName>
        <fullName evidence="3">Uncharacterized protein</fullName>
    </submittedName>
</protein>
<reference evidence="3" key="1">
    <citation type="journal article" date="2023" name="Int. J. Syst. Evol. Microbiol.">
        <title>&lt;i&gt;Holtiella tumoricola&lt;/i&gt; gen. nov. sp. nov., isolated from a human clinical sample.</title>
        <authorList>
            <person name="Allen-Vercoe E."/>
            <person name="Daigneault M.C."/>
            <person name="Vancuren S.J."/>
            <person name="Cochrane K."/>
            <person name="O'Neal L.L."/>
            <person name="Sankaranarayanan K."/>
            <person name="Lawson P.A."/>
        </authorList>
    </citation>
    <scope>NUCLEOTIDE SEQUENCE</scope>
    <source>
        <strain evidence="3">CC70A</strain>
    </source>
</reference>
<organism evidence="3 4">
    <name type="scientific">Holtiella tumoricola</name>
    <dbReference type="NCBI Taxonomy" id="3018743"/>
    <lineage>
        <taxon>Bacteria</taxon>
        <taxon>Bacillati</taxon>
        <taxon>Bacillota</taxon>
        <taxon>Clostridia</taxon>
        <taxon>Lachnospirales</taxon>
        <taxon>Cellulosilyticaceae</taxon>
        <taxon>Holtiella</taxon>
    </lineage>
</organism>
<evidence type="ECO:0000313" key="3">
    <source>
        <dbReference type="EMBL" id="MDA3730552.1"/>
    </source>
</evidence>
<sequence length="100" mass="11273">MSTYRYSKTKSRGVQVKKIAIGLFLVSLVACGGVGINTYLKDKKIDETTARIEEVTAQKEALNAQVNELQEQTKELEAQVKKVEEGLWRFEPIIIPDSMK</sequence>
<name>A0AA42DK57_9FIRM</name>
<evidence type="ECO:0000313" key="4">
    <source>
        <dbReference type="Proteomes" id="UP001169242"/>
    </source>
</evidence>
<dbReference type="RefSeq" id="WP_271011157.1">
    <property type="nucleotide sequence ID" value="NZ_JAQIFT010000014.1"/>
</dbReference>
<accession>A0AA42DK57</accession>
<feature type="coiled-coil region" evidence="1">
    <location>
        <begin position="45"/>
        <end position="86"/>
    </location>
</feature>
<dbReference type="Proteomes" id="UP001169242">
    <property type="component" value="Unassembled WGS sequence"/>
</dbReference>
<keyword evidence="4" id="KW-1185">Reference proteome</keyword>
<dbReference type="EMBL" id="JAQIFT010000014">
    <property type="protein sequence ID" value="MDA3730552.1"/>
    <property type="molecule type" value="Genomic_DNA"/>
</dbReference>
<evidence type="ECO:0000256" key="1">
    <source>
        <dbReference type="SAM" id="Coils"/>
    </source>
</evidence>
<feature type="transmembrane region" description="Helical" evidence="2">
    <location>
        <begin position="21"/>
        <end position="40"/>
    </location>
</feature>
<keyword evidence="2" id="KW-0472">Membrane</keyword>